<dbReference type="EMBL" id="CAACVS010000255">
    <property type="protein sequence ID" value="VEU40054.1"/>
    <property type="molecule type" value="Genomic_DNA"/>
</dbReference>
<reference evidence="2 3" key="1">
    <citation type="submission" date="2019-01" db="EMBL/GenBank/DDBJ databases">
        <authorList>
            <person name="Ferrante I. M."/>
        </authorList>
    </citation>
    <scope>NUCLEOTIDE SEQUENCE [LARGE SCALE GENOMIC DNA]</scope>
    <source>
        <strain evidence="2 3">B856</strain>
    </source>
</reference>
<name>A0A448ZDH1_9STRA</name>
<evidence type="ECO:0000256" key="1">
    <source>
        <dbReference type="SAM" id="MobiDB-lite"/>
    </source>
</evidence>
<dbReference type="AlphaFoldDB" id="A0A448ZDH1"/>
<evidence type="ECO:0000313" key="2">
    <source>
        <dbReference type="EMBL" id="VEU40054.1"/>
    </source>
</evidence>
<proteinExistence type="predicted"/>
<dbReference type="Proteomes" id="UP000291116">
    <property type="component" value="Unassembled WGS sequence"/>
</dbReference>
<accession>A0A448ZDH1</accession>
<protein>
    <submittedName>
        <fullName evidence="2">Uncharacterized protein</fullName>
    </submittedName>
</protein>
<feature type="region of interest" description="Disordered" evidence="1">
    <location>
        <begin position="1"/>
        <end position="21"/>
    </location>
</feature>
<feature type="compositionally biased region" description="Polar residues" evidence="1">
    <location>
        <begin position="8"/>
        <end position="18"/>
    </location>
</feature>
<organism evidence="2 3">
    <name type="scientific">Pseudo-nitzschia multistriata</name>
    <dbReference type="NCBI Taxonomy" id="183589"/>
    <lineage>
        <taxon>Eukaryota</taxon>
        <taxon>Sar</taxon>
        <taxon>Stramenopiles</taxon>
        <taxon>Ochrophyta</taxon>
        <taxon>Bacillariophyta</taxon>
        <taxon>Bacillariophyceae</taxon>
        <taxon>Bacillariophycidae</taxon>
        <taxon>Bacillariales</taxon>
        <taxon>Bacillariaceae</taxon>
        <taxon>Pseudo-nitzschia</taxon>
    </lineage>
</organism>
<sequence>MKKLRQPANPNRSRSAPSGATIPVCGWSRTVCVPGRAPQSVRWARVLRDARGVAPRDTDAKAANFRKDWFRKIRRVWCDAMQCNAK</sequence>
<keyword evidence="3" id="KW-1185">Reference proteome</keyword>
<gene>
    <name evidence="2" type="ORF">PSNMU_V1.4_AUG-EV-PASAV3_0069240</name>
</gene>
<evidence type="ECO:0000313" key="3">
    <source>
        <dbReference type="Proteomes" id="UP000291116"/>
    </source>
</evidence>